<feature type="domain" description="Flavodoxin-like fold" evidence="1">
    <location>
        <begin position="1"/>
        <end position="160"/>
    </location>
</feature>
<dbReference type="InterPro" id="IPR003680">
    <property type="entry name" value="Flavodoxin_fold"/>
</dbReference>
<dbReference type="PANTHER" id="PTHR43741:SF4">
    <property type="entry name" value="FMN-DEPENDENT NADH:QUINONE OXIDOREDUCTASE"/>
    <property type="match status" value="1"/>
</dbReference>
<evidence type="ECO:0000313" key="3">
    <source>
        <dbReference type="Proteomes" id="UP000195305"/>
    </source>
</evidence>
<dbReference type="InterPro" id="IPR029039">
    <property type="entry name" value="Flavoprotein-like_sf"/>
</dbReference>
<evidence type="ECO:0000313" key="2">
    <source>
        <dbReference type="EMBL" id="OUQ35764.1"/>
    </source>
</evidence>
<dbReference type="Pfam" id="PF02525">
    <property type="entry name" value="Flavodoxin_2"/>
    <property type="match status" value="1"/>
</dbReference>
<name>A0A1Y4T0U8_9FIRM</name>
<dbReference type="Gene3D" id="3.40.50.360">
    <property type="match status" value="1"/>
</dbReference>
<dbReference type="AlphaFoldDB" id="A0A1Y4T0U8"/>
<sequence length="178" mass="19871">MKILIIKGSPHIKGSSNLLTSQFIKGVQENHHEVTEFDVAHHHIAPCLGCEHCGMDGPCVQKDDMNELKELMLSHDVIVFVSPLYYFGISAQLKAAIDRIYSFTMKLSSMHKKTVFICAAWNSSKRTMDAVEAHYQALVDYMHFEDLGMILATGCGTPSMTSHSAFMKQAYELGKSID</sequence>
<dbReference type="Proteomes" id="UP000195305">
    <property type="component" value="Unassembled WGS sequence"/>
</dbReference>
<protein>
    <submittedName>
        <fullName evidence="2">FMN reductase</fullName>
    </submittedName>
</protein>
<reference evidence="2 3" key="1">
    <citation type="journal article" date="2018" name="BMC Genomics">
        <title>Whole genome sequencing and function prediction of 133 gut anaerobes isolated from chicken caecum in pure cultures.</title>
        <authorList>
            <person name="Medvecky M."/>
            <person name="Cejkova D."/>
            <person name="Polansky O."/>
            <person name="Karasova D."/>
            <person name="Kubasova T."/>
            <person name="Cizek A."/>
            <person name="Rychlik I."/>
        </authorList>
    </citation>
    <scope>NUCLEOTIDE SEQUENCE [LARGE SCALE GENOMIC DNA]</scope>
    <source>
        <strain evidence="2 3">An13</strain>
    </source>
</reference>
<dbReference type="InterPro" id="IPR050104">
    <property type="entry name" value="FMN-dep_NADH:Q_OxRdtase_AzoR1"/>
</dbReference>
<dbReference type="EMBL" id="NFLJ01000006">
    <property type="protein sequence ID" value="OUQ35764.1"/>
    <property type="molecule type" value="Genomic_DNA"/>
</dbReference>
<dbReference type="PANTHER" id="PTHR43741">
    <property type="entry name" value="FMN-DEPENDENT NADH-AZOREDUCTASE 1"/>
    <property type="match status" value="1"/>
</dbReference>
<dbReference type="SUPFAM" id="SSF52218">
    <property type="entry name" value="Flavoproteins"/>
    <property type="match status" value="1"/>
</dbReference>
<organism evidence="2 3">
    <name type="scientific">Massilimicrobiota timonensis</name>
    <dbReference type="NCBI Taxonomy" id="1776392"/>
    <lineage>
        <taxon>Bacteria</taxon>
        <taxon>Bacillati</taxon>
        <taxon>Bacillota</taxon>
        <taxon>Erysipelotrichia</taxon>
        <taxon>Erysipelotrichales</taxon>
        <taxon>Erysipelotrichaceae</taxon>
        <taxon>Massilimicrobiota</taxon>
    </lineage>
</organism>
<dbReference type="RefSeq" id="WP_087357312.1">
    <property type="nucleotide sequence ID" value="NZ_AP031415.1"/>
</dbReference>
<gene>
    <name evidence="2" type="ORF">B5E75_03000</name>
</gene>
<evidence type="ECO:0000259" key="1">
    <source>
        <dbReference type="Pfam" id="PF02525"/>
    </source>
</evidence>
<proteinExistence type="predicted"/>
<dbReference type="OrthoDB" id="9805976at2"/>
<comment type="caution">
    <text evidence="2">The sequence shown here is derived from an EMBL/GenBank/DDBJ whole genome shotgun (WGS) entry which is preliminary data.</text>
</comment>
<keyword evidence="3" id="KW-1185">Reference proteome</keyword>
<accession>A0A1Y4T0U8</accession>